<proteinExistence type="inferred from homology"/>
<evidence type="ECO:0008006" key="11">
    <source>
        <dbReference type="Google" id="ProtNLM"/>
    </source>
</evidence>
<keyword evidence="5 6" id="KW-0472">Membrane</keyword>
<dbReference type="AlphaFoldDB" id="A0A813M1N8"/>
<evidence type="ECO:0000256" key="5">
    <source>
        <dbReference type="ARBA" id="ARBA00023136"/>
    </source>
</evidence>
<comment type="similarity">
    <text evidence="2 6">Belongs to the CDC50/LEM3 family.</text>
</comment>
<dbReference type="Proteomes" id="UP000663879">
    <property type="component" value="Unassembled WGS sequence"/>
</dbReference>
<dbReference type="PANTHER" id="PTHR10926">
    <property type="entry name" value="CELL CYCLE CONTROL PROTEIN 50"/>
    <property type="match status" value="1"/>
</dbReference>
<feature type="compositionally biased region" description="Polar residues" evidence="7">
    <location>
        <begin position="39"/>
        <end position="52"/>
    </location>
</feature>
<sequence>MDQTDSIVTNLDQIRRVDDSNAINREFNKTKNSKDDLITTPSTNNTEQPQNKASKRPKNTALKQQRLPAWQPILTAKTVLPLFFVIGAVFVVLGGVLLHYSNTVNEFVYDYTDCQSRSSNIPCSQVNTTCFCDITFKLDKLFEKPVYVYYGLKNFYQNHRRYVKSRDDNQLLGNEITDPSKLNTECKPYDSKNGAIYAPCGAIANSIFNDSFTFKYNGQTDIGLIRTGIAWNTDKDVKFNNPKSWANTLRPVNWNKNVTELDPLDESNNGYKNEDLIVWMRTAALPNFRKFYRKIDHNLKPFENGLPSGNYTITINYNYPVTSFNGRKSFIISTTSWIGGKNPFLGIAYLVVGSLCIVLGFIFLAIHFKFARNIKSTDEIINNNIGTNSRNNISTIEANERSHEF</sequence>
<reference evidence="9" key="1">
    <citation type="submission" date="2021-02" db="EMBL/GenBank/DDBJ databases">
        <authorList>
            <person name="Nowell W R."/>
        </authorList>
    </citation>
    <scope>NUCLEOTIDE SEQUENCE</scope>
    <source>
        <strain evidence="9">Ploen Becks lab</strain>
    </source>
</reference>
<evidence type="ECO:0000313" key="9">
    <source>
        <dbReference type="EMBL" id="CAF0703524.1"/>
    </source>
</evidence>
<keyword evidence="3 8" id="KW-0812">Transmembrane</keyword>
<feature type="transmembrane region" description="Helical" evidence="8">
    <location>
        <begin position="344"/>
        <end position="366"/>
    </location>
</feature>
<feature type="transmembrane region" description="Helical" evidence="8">
    <location>
        <begin position="79"/>
        <end position="100"/>
    </location>
</feature>
<dbReference type="GO" id="GO:0005794">
    <property type="term" value="C:Golgi apparatus"/>
    <property type="evidence" value="ECO:0007669"/>
    <property type="project" value="TreeGrafter"/>
</dbReference>
<accession>A0A813M1N8</accession>
<comment type="caution">
    <text evidence="9">The sequence shown here is derived from an EMBL/GenBank/DDBJ whole genome shotgun (WGS) entry which is preliminary data.</text>
</comment>
<dbReference type="GO" id="GO:0005783">
    <property type="term" value="C:endoplasmic reticulum"/>
    <property type="evidence" value="ECO:0007669"/>
    <property type="project" value="TreeGrafter"/>
</dbReference>
<feature type="region of interest" description="Disordered" evidence="7">
    <location>
        <begin position="30"/>
        <end position="61"/>
    </location>
</feature>
<name>A0A813M1N8_9BILA</name>
<gene>
    <name evidence="9" type="ORF">OXX778_LOCUS57</name>
</gene>
<evidence type="ECO:0000256" key="3">
    <source>
        <dbReference type="ARBA" id="ARBA00022692"/>
    </source>
</evidence>
<dbReference type="OrthoDB" id="340608at2759"/>
<dbReference type="Pfam" id="PF03381">
    <property type="entry name" value="CDC50"/>
    <property type="match status" value="1"/>
</dbReference>
<evidence type="ECO:0000256" key="4">
    <source>
        <dbReference type="ARBA" id="ARBA00022989"/>
    </source>
</evidence>
<dbReference type="EMBL" id="CAJNOC010000003">
    <property type="protein sequence ID" value="CAF0703524.1"/>
    <property type="molecule type" value="Genomic_DNA"/>
</dbReference>
<dbReference type="PANTHER" id="PTHR10926:SF0">
    <property type="entry name" value="CDC50, ISOFORM A"/>
    <property type="match status" value="1"/>
</dbReference>
<evidence type="ECO:0000256" key="6">
    <source>
        <dbReference type="PIRNR" id="PIRNR015840"/>
    </source>
</evidence>
<dbReference type="InterPro" id="IPR005045">
    <property type="entry name" value="CDC50/LEM3_fam"/>
</dbReference>
<comment type="subcellular location">
    <subcellularLocation>
        <location evidence="1">Membrane</location>
        <topology evidence="1">Multi-pass membrane protein</topology>
    </subcellularLocation>
</comment>
<keyword evidence="4 8" id="KW-1133">Transmembrane helix</keyword>
<evidence type="ECO:0000256" key="1">
    <source>
        <dbReference type="ARBA" id="ARBA00004141"/>
    </source>
</evidence>
<evidence type="ECO:0000256" key="8">
    <source>
        <dbReference type="SAM" id="Phobius"/>
    </source>
</evidence>
<evidence type="ECO:0000256" key="7">
    <source>
        <dbReference type="SAM" id="MobiDB-lite"/>
    </source>
</evidence>
<evidence type="ECO:0000256" key="2">
    <source>
        <dbReference type="ARBA" id="ARBA00009457"/>
    </source>
</evidence>
<dbReference type="PIRSF" id="PIRSF015840">
    <property type="entry name" value="DUF284_TM_euk"/>
    <property type="match status" value="1"/>
</dbReference>
<organism evidence="9 10">
    <name type="scientific">Brachionus calyciflorus</name>
    <dbReference type="NCBI Taxonomy" id="104777"/>
    <lineage>
        <taxon>Eukaryota</taxon>
        <taxon>Metazoa</taxon>
        <taxon>Spiralia</taxon>
        <taxon>Gnathifera</taxon>
        <taxon>Rotifera</taxon>
        <taxon>Eurotatoria</taxon>
        <taxon>Monogononta</taxon>
        <taxon>Pseudotrocha</taxon>
        <taxon>Ploima</taxon>
        <taxon>Brachionidae</taxon>
        <taxon>Brachionus</taxon>
    </lineage>
</organism>
<dbReference type="GO" id="GO:0005886">
    <property type="term" value="C:plasma membrane"/>
    <property type="evidence" value="ECO:0007669"/>
    <property type="project" value="TreeGrafter"/>
</dbReference>
<evidence type="ECO:0000313" key="10">
    <source>
        <dbReference type="Proteomes" id="UP000663879"/>
    </source>
</evidence>
<keyword evidence="10" id="KW-1185">Reference proteome</keyword>
<protein>
    <recommendedName>
        <fullName evidence="11">Cell cycle control protein 50A</fullName>
    </recommendedName>
</protein>